<dbReference type="NCBIfam" id="TIGR03406">
    <property type="entry name" value="FeS_long_SufT"/>
    <property type="match status" value="1"/>
</dbReference>
<organism evidence="2">
    <name type="scientific">mine drainage metagenome</name>
    <dbReference type="NCBI Taxonomy" id="410659"/>
    <lineage>
        <taxon>unclassified sequences</taxon>
        <taxon>metagenomes</taxon>
        <taxon>ecological metagenomes</taxon>
    </lineage>
</organism>
<dbReference type="PANTHER" id="PTHR42831">
    <property type="entry name" value="FE-S PROTEIN MATURATION AUXILIARY FACTOR YITW"/>
    <property type="match status" value="1"/>
</dbReference>
<dbReference type="Pfam" id="PF01883">
    <property type="entry name" value="FeS_assembly_P"/>
    <property type="match status" value="1"/>
</dbReference>
<comment type="caution">
    <text evidence="2">The sequence shown here is derived from an EMBL/GenBank/DDBJ whole genome shotgun (WGS) entry which is preliminary data.</text>
</comment>
<name>T1AA80_9ZZZZ</name>
<dbReference type="InterPro" id="IPR017776">
    <property type="entry name" value="FeS_assembly_SufT_put"/>
</dbReference>
<evidence type="ECO:0000259" key="1">
    <source>
        <dbReference type="Pfam" id="PF01883"/>
    </source>
</evidence>
<reference evidence="2" key="1">
    <citation type="submission" date="2013-08" db="EMBL/GenBank/DDBJ databases">
        <authorList>
            <person name="Mendez C."/>
            <person name="Richter M."/>
            <person name="Ferrer M."/>
            <person name="Sanchez J."/>
        </authorList>
    </citation>
    <scope>NUCLEOTIDE SEQUENCE</scope>
</reference>
<dbReference type="AlphaFoldDB" id="T1AA80"/>
<dbReference type="EMBL" id="AUZY01010427">
    <property type="protein sequence ID" value="EQD38740.1"/>
    <property type="molecule type" value="Genomic_DNA"/>
</dbReference>
<evidence type="ECO:0000313" key="2">
    <source>
        <dbReference type="EMBL" id="EQD38740.1"/>
    </source>
</evidence>
<protein>
    <submittedName>
        <fullName evidence="2">FeS assembly SUF system protein SufT</fullName>
    </submittedName>
</protein>
<dbReference type="SUPFAM" id="SSF117916">
    <property type="entry name" value="Fe-S cluster assembly (FSCA) domain-like"/>
    <property type="match status" value="1"/>
</dbReference>
<feature type="domain" description="MIP18 family-like" evidence="1">
    <location>
        <begin position="88"/>
        <end position="163"/>
    </location>
</feature>
<dbReference type="InterPro" id="IPR052339">
    <property type="entry name" value="Fe-S_Maturation_MIP18"/>
</dbReference>
<accession>T1AA80</accession>
<evidence type="ECO:0000313" key="3">
    <source>
        <dbReference type="EMBL" id="EQD69171.1"/>
    </source>
</evidence>
<dbReference type="InterPro" id="IPR002744">
    <property type="entry name" value="MIP18-like"/>
</dbReference>
<dbReference type="InterPro" id="IPR034904">
    <property type="entry name" value="FSCA_dom_sf"/>
</dbReference>
<dbReference type="EMBL" id="AUZZ01000116">
    <property type="protein sequence ID" value="EQD69171.1"/>
    <property type="molecule type" value="Genomic_DNA"/>
</dbReference>
<sequence>MSGYSPSSEPFTLQRDCPAVHVPHGAAVTLPAGQTGYITQALGASFTVVVDYNLFRIAGKDADALGKTPPPPIEVPAGAGDADIERLVWDQLRTCFDPEIPVNVVELGLVYDVSLTPLPDDAGRKVAVRMTLTAPGCGMGDILVDDVRSKLELIPTVRETDVELVFDPPWNHSMMSDAARLETGML</sequence>
<gene>
    <name evidence="2" type="ORF">B1B_15676</name>
    <name evidence="3" type="ORF">B2A_00164</name>
</gene>
<dbReference type="Gene3D" id="3.30.300.130">
    <property type="entry name" value="Fe-S cluster assembly (FSCA)"/>
    <property type="match status" value="1"/>
</dbReference>
<reference evidence="2" key="2">
    <citation type="journal article" date="2014" name="ISME J.">
        <title>Microbial stratification in low pH oxic and suboxic macroscopic growths along an acid mine drainage.</title>
        <authorList>
            <person name="Mendez-Garcia C."/>
            <person name="Mesa V."/>
            <person name="Sprenger R.R."/>
            <person name="Richter M."/>
            <person name="Diez M.S."/>
            <person name="Solano J."/>
            <person name="Bargiela R."/>
            <person name="Golyshina O.V."/>
            <person name="Manteca A."/>
            <person name="Ramos J.L."/>
            <person name="Gallego J.R."/>
            <person name="Llorente I."/>
            <person name="Martins Dos Santos V.A."/>
            <person name="Jensen O.N."/>
            <person name="Pelaez A.I."/>
            <person name="Sanchez J."/>
            <person name="Ferrer M."/>
        </authorList>
    </citation>
    <scope>NUCLEOTIDE SEQUENCE</scope>
</reference>
<dbReference type="PANTHER" id="PTHR42831:SF1">
    <property type="entry name" value="FE-S PROTEIN MATURATION AUXILIARY FACTOR YITW"/>
    <property type="match status" value="1"/>
</dbReference>
<proteinExistence type="predicted"/>